<accession>A0A4Q5IWU8</accession>
<dbReference type="OrthoDB" id="3789819at2"/>
<reference evidence="3 4" key="1">
    <citation type="submission" date="2019-01" db="EMBL/GenBank/DDBJ databases">
        <title>Nocardioides guangzhouensis sp. nov., an actinobacterium isolated from soil.</title>
        <authorList>
            <person name="Fu Y."/>
            <person name="Cai Y."/>
            <person name="Lin Z."/>
            <person name="Chen P."/>
        </authorList>
    </citation>
    <scope>NUCLEOTIDE SEQUENCE [LARGE SCALE GENOMIC DNA]</scope>
    <source>
        <strain evidence="3 4">NBRC 105384</strain>
    </source>
</reference>
<keyword evidence="1" id="KW-0732">Signal</keyword>
<dbReference type="Pfam" id="PF19843">
    <property type="entry name" value="DUF6318"/>
    <property type="match status" value="1"/>
</dbReference>
<feature type="signal peptide" evidence="1">
    <location>
        <begin position="1"/>
        <end position="22"/>
    </location>
</feature>
<evidence type="ECO:0000256" key="1">
    <source>
        <dbReference type="SAM" id="SignalP"/>
    </source>
</evidence>
<dbReference type="InterPro" id="IPR046281">
    <property type="entry name" value="DUF6318"/>
</dbReference>
<comment type="caution">
    <text evidence="3">The sequence shown here is derived from an EMBL/GenBank/DDBJ whole genome shotgun (WGS) entry which is preliminary data.</text>
</comment>
<evidence type="ECO:0000313" key="4">
    <source>
        <dbReference type="Proteomes" id="UP000291189"/>
    </source>
</evidence>
<keyword evidence="4" id="KW-1185">Reference proteome</keyword>
<dbReference type="Proteomes" id="UP000291189">
    <property type="component" value="Unassembled WGS sequence"/>
</dbReference>
<evidence type="ECO:0000259" key="2">
    <source>
        <dbReference type="Pfam" id="PF19843"/>
    </source>
</evidence>
<dbReference type="EMBL" id="SDPU01000035">
    <property type="protein sequence ID" value="RYU09668.1"/>
    <property type="molecule type" value="Genomic_DNA"/>
</dbReference>
<dbReference type="AlphaFoldDB" id="A0A4Q5IWU8"/>
<dbReference type="RefSeq" id="WP_129989433.1">
    <property type="nucleotide sequence ID" value="NZ_SDPU01000035.1"/>
</dbReference>
<feature type="domain" description="DUF6318" evidence="2">
    <location>
        <begin position="33"/>
        <end position="163"/>
    </location>
</feature>
<evidence type="ECO:0000313" key="3">
    <source>
        <dbReference type="EMBL" id="RYU09668.1"/>
    </source>
</evidence>
<name>A0A4Q5IWU8_9ACTN</name>
<sequence length="167" mass="17708">MLSRVLPALTAVLLLSSTAACGSDDPADTTGERPAYADNEGRAGAEQFVGFWTDTLNEATASGDTQELKSLAADDCTACADFAGQLDKIYAAGGHVESDGWAVNKVVPEAGATDDEVGLMVTFEVSPQTVYLKKKSKPQEFPGGTQGFRFQLIREDGDWAVQDLSPR</sequence>
<proteinExistence type="predicted"/>
<dbReference type="PROSITE" id="PS51257">
    <property type="entry name" value="PROKAR_LIPOPROTEIN"/>
    <property type="match status" value="1"/>
</dbReference>
<protein>
    <recommendedName>
        <fullName evidence="2">DUF6318 domain-containing protein</fullName>
    </recommendedName>
</protein>
<feature type="chain" id="PRO_5020389939" description="DUF6318 domain-containing protein" evidence="1">
    <location>
        <begin position="23"/>
        <end position="167"/>
    </location>
</feature>
<organism evidence="3 4">
    <name type="scientific">Nocardioides iriomotensis</name>
    <dbReference type="NCBI Taxonomy" id="715784"/>
    <lineage>
        <taxon>Bacteria</taxon>
        <taxon>Bacillati</taxon>
        <taxon>Actinomycetota</taxon>
        <taxon>Actinomycetes</taxon>
        <taxon>Propionibacteriales</taxon>
        <taxon>Nocardioidaceae</taxon>
        <taxon>Nocardioides</taxon>
    </lineage>
</organism>
<gene>
    <name evidence="3" type="ORF">ETU37_21825</name>
</gene>